<comment type="caution">
    <text evidence="3">The sequence shown here is derived from an EMBL/GenBank/DDBJ whole genome shotgun (WGS) entry which is preliminary data.</text>
</comment>
<dbReference type="Pfam" id="PF13585">
    <property type="entry name" value="CHU_C"/>
    <property type="match status" value="1"/>
</dbReference>
<feature type="domain" description="PKD/Chitinase" evidence="2">
    <location>
        <begin position="2691"/>
        <end position="2763"/>
    </location>
</feature>
<feature type="domain" description="PKD/Chitinase" evidence="2">
    <location>
        <begin position="1989"/>
        <end position="2061"/>
    </location>
</feature>
<dbReference type="Pfam" id="PF17963">
    <property type="entry name" value="Big_9"/>
    <property type="match status" value="3"/>
</dbReference>
<feature type="domain" description="PKD/Chitinase" evidence="2">
    <location>
        <begin position="1911"/>
        <end position="1983"/>
    </location>
</feature>
<dbReference type="SMART" id="SM00089">
    <property type="entry name" value="PKD"/>
    <property type="match status" value="10"/>
</dbReference>
<dbReference type="SUPFAM" id="SSF141072">
    <property type="entry name" value="CalX-like"/>
    <property type="match status" value="1"/>
</dbReference>
<dbReference type="InterPro" id="IPR025667">
    <property type="entry name" value="SprB_repeat"/>
</dbReference>
<feature type="compositionally biased region" description="Gly residues" evidence="1">
    <location>
        <begin position="317"/>
        <end position="328"/>
    </location>
</feature>
<dbReference type="Proteomes" id="UP000078459">
    <property type="component" value="Unassembled WGS sequence"/>
</dbReference>
<reference evidence="3 4" key="1">
    <citation type="submission" date="2016-04" db="EMBL/GenBank/DDBJ databases">
        <authorList>
            <person name="Evans L.H."/>
            <person name="Alamgir A."/>
            <person name="Owens N."/>
            <person name="Weber N.D."/>
            <person name="Virtaneva K."/>
            <person name="Barbian K."/>
            <person name="Babar A."/>
            <person name="Rosenke K."/>
        </authorList>
    </citation>
    <scope>NUCLEOTIDE SEQUENCE [LARGE SCALE GENOMIC DNA]</scope>
    <source>
        <strain evidence="3 4">CCM 8644</strain>
    </source>
</reference>
<evidence type="ECO:0000256" key="1">
    <source>
        <dbReference type="SAM" id="MobiDB-lite"/>
    </source>
</evidence>
<feature type="domain" description="PKD/Chitinase" evidence="2">
    <location>
        <begin position="1521"/>
        <end position="1593"/>
    </location>
</feature>
<gene>
    <name evidence="3" type="ORF">A5893_04715</name>
</gene>
<organism evidence="3 4">
    <name type="scientific">Pedobacter psychrophilus</name>
    <dbReference type="NCBI Taxonomy" id="1826909"/>
    <lineage>
        <taxon>Bacteria</taxon>
        <taxon>Pseudomonadati</taxon>
        <taxon>Bacteroidota</taxon>
        <taxon>Sphingobacteriia</taxon>
        <taxon>Sphingobacteriales</taxon>
        <taxon>Sphingobacteriaceae</taxon>
        <taxon>Pedobacter</taxon>
    </lineage>
</organism>
<dbReference type="InterPro" id="IPR022409">
    <property type="entry name" value="PKD/Chitinase_dom"/>
</dbReference>
<evidence type="ECO:0000313" key="3">
    <source>
        <dbReference type="EMBL" id="OAQ40259.1"/>
    </source>
</evidence>
<name>A0A179DI80_9SPHI</name>
<dbReference type="Gene3D" id="2.60.40.2810">
    <property type="match status" value="3"/>
</dbReference>
<feature type="domain" description="PKD/Chitinase" evidence="2">
    <location>
        <begin position="1599"/>
        <end position="1671"/>
    </location>
</feature>
<proteinExistence type="predicted"/>
<reference evidence="3 4" key="2">
    <citation type="submission" date="2016-06" db="EMBL/GenBank/DDBJ databases">
        <title>Pedobacter psychrophilus sp. nov., isolated from Antarctic fragmentary rock.</title>
        <authorList>
            <person name="Svec P."/>
        </authorList>
    </citation>
    <scope>NUCLEOTIDE SEQUENCE [LARGE SCALE GENOMIC DNA]</scope>
    <source>
        <strain evidence="3 4">CCM 8644</strain>
    </source>
</reference>
<feature type="domain" description="PKD/Chitinase" evidence="2">
    <location>
        <begin position="2067"/>
        <end position="2139"/>
    </location>
</feature>
<feature type="domain" description="PKD/Chitinase" evidence="2">
    <location>
        <begin position="1833"/>
        <end position="1905"/>
    </location>
</feature>
<dbReference type="InterPro" id="IPR038081">
    <property type="entry name" value="CalX-like_sf"/>
</dbReference>
<dbReference type="EMBL" id="LWHJ01000022">
    <property type="protein sequence ID" value="OAQ40259.1"/>
    <property type="molecule type" value="Genomic_DNA"/>
</dbReference>
<feature type="domain" description="PKD/Chitinase" evidence="2">
    <location>
        <begin position="2609"/>
        <end position="2685"/>
    </location>
</feature>
<evidence type="ECO:0000313" key="4">
    <source>
        <dbReference type="Proteomes" id="UP000078459"/>
    </source>
</evidence>
<feature type="domain" description="PKD/Chitinase" evidence="2">
    <location>
        <begin position="2379"/>
        <end position="2451"/>
    </location>
</feature>
<dbReference type="Pfam" id="PF13573">
    <property type="entry name" value="SprB"/>
    <property type="match status" value="11"/>
</dbReference>
<feature type="region of interest" description="Disordered" evidence="1">
    <location>
        <begin position="458"/>
        <end position="482"/>
    </location>
</feature>
<dbReference type="STRING" id="1826909.A5893_04715"/>
<feature type="domain" description="PKD/Chitinase" evidence="2">
    <location>
        <begin position="1287"/>
        <end position="1359"/>
    </location>
</feature>
<sequence length="3746" mass="391436">MIVFTRKINALESEKKSLFKSLNKMKDLIKVLLFLSFIFLNSASFSQICGTSGLDGPQNAVPPVNTYFPLSTTATLIAGSKTIVLNAVPPNDPNYNLSYGITPIKSGDLILIIQMQDASFNYLNSNLYGSGLANSGPDNLGGTGFTSLNNSGKFEYVVATSDVPITGGILNFRGDGTGKGCVNTYTNSNASPTAGQKRFQVIRVPQYSNLVLTANITTPPYNGSVGGLIAFDVAGTMQFNGFIVDASARGFRGGYGPKAASNANNSTFYVGPSSSTTSVGKGEGIGGTPRYMWDGFNQVDNGSDGLPSGSYGRGAPANGGGAGNDHNAGGGGGGNGGYGGLGGMGWQGANGDVSPKTGGGRPGSFLPIDYSRLIMGGGGGGGDANDALSGVTGGVGGGIVLINVEKIVGVGVIKSNGGNGAPGVYGTAPDGAGGGGAGGSIFVRSLAASPTANLSLEAKGGRGGNTLKDNNNEHGPGGGGGGGFIYTQIPSATIVRDVSKGISGKANNGAGISHGAIDGTDGQTSSFITSDLPLHLQGGGSICYPILTTILTELHPGAPGARSAGTTATYTLTIQNEPTNGNAGNVEAWFNLPSSFKVSSISYALTGDAAGTLNATPHIGATGIMSFGNFNISPGDKVVITIVVNIAANAPTGVYHASAQATYLDPTRTKINPFRKITGSTDEFVGFNSSYETGGVTDVVGTNYNGDLVTSTAEDVYINAVAITGLCDAVTGGGFETYTSGEYPTLDKWLPTVSGDLIKIVNQTGIKGAIIKNKTGEKFSLQQTIISIEPLTAYTLTFNYRNWDACGSPSASKSFIEILDANTNAVIVPQAEFIASNSPAIGNIPFNTLSGTTSIIIKITDAGSPNPSCGTFIDGISITSNLNISYPTTNVTCNGANNGTVKITLLSGAAAPYQVSYSFNEGSFNTATPINPINITGTPLVYNNLTAGNYRLKIVDANGCDNIKNFDITQPPILSLSETHIDNSCNDNSIGAIDLTVSGGTSPYTYNWVKDGTSYAVVEDISSLPPGHYTVTVTDDNSCQKQLSVDILPLTPFTLNGNQINNICNGSSLGSITLISTGGKAPYSYTWSNGSHDQNQTNLPAGIYNVIGKDGLGCEVSLDFIIIEPTALNLTESHNIIICNGGTSTVTLTATGGTGIYQYSKDGIAFQTSNIFSGLIAGDYTFTVKDANDCTYSTPGQITISEPTQLGLSTTKTDILCNGGTSTVTLTATGGTGIYQYSKDGIAFQASNIFNNLTAGDYTFTVKDAYDCSFSTPSQIIINEPTKLDLSTSKTDIICNGGTSTVTLTATGGTGIYQYSKDGIAFQASNIFNNLTAGDYTFTVKDANGCTFSTSSQITISEPTKLDLTSSKTDILCNGGTSTVTLSATGGTGIYQYSKNGIAFQGSNIFSGLSAGNYTFTVKDANDCSFSTPSQIIIDEPTKLGLSTTKTDIICNGGTSIVTLTATGGTGIYQYSKDGIAFQTSNIFSGLVAGNYTFTVKDANGCTFSTPSQITISEPTVLTLSASKTDILCNGGTSTVTLTATGGTGIYQYSKDGISFQGSNIFSGLIAGDYTFTIKDANGCTYSTPSQITISEPTALTLSASKTDILCNGETSTVTLTATGGTGIYQYSKDGIAFQASNIFSGLIAGNYTFSVKDANNCTFSTPSQIIISEPTKLDLSISKTDILCNGGTSTVILTATGGTGVYQYSKDGIAFQTSNIFSGLIAGDYTFTVKDANDCTYSTSGQIMIIEPTKLDLSTSKTDILCNGGTSTVTLTATGGTGVYQYSKDGIAFQTSNIFSGLIAGNYTFAVKDENGCTFTTPSQVTIAEPTKLDLLTSKTDILCNGGTSNVTLTATGGTGIYQYSKDGIAFQASNIFSGLISGNYTFTVKDANGCTFSTPSQLNITEPTQLDLSSTKTDILCNGETSTVTLTATGGTGIYQYSKDGIAFQASNIFSGLSAGNYTFTVKDANGCTFSTPSQITISEPNVLTLSISKTDILCNGETSTVTLTATGGTGIYQYSKDGITFQGSNIFSGLSAGNYTFSVKDANNCTFSTPNQIIVSEPTALTLSSTKTDILCNGGTSTVTLTATGGTGIYQYSKDGIAFQTSNIFSGLIAGNYTFTVKDANGCTFSTPSQIIILEPTALTLSSTKTDIICNGGTSTLTLTATGGTGIYQYSKDGIAFQASNIFNNLAAGNYSFTVKDANGCTFSTPSQIIISEPTKLDLSTSKTDILCNGGTSTVTLTATGGTGVYQYSKDGIAFQASNIFSALIAGNYTFTVKDANGCTYSTPSQITISEPTALILSASKTDILCNGGTSTVTLMASGGTGVYQYSKDGIAFQTSNIFSGLIAGNYSFTVKDANGCTFSTPSQITISEPTALTLSASKTDILCNGGTSTVTLTGTGGTGIYQYSKDGIVFQGSNIFSGLIAGNYTFTVKDANNCTFSTPSQIIISEPTQLGLSLTKTDILCNGGTSTVTLTGTGGTGVYQYSKDGIAFQASNIFNNLTAGNYNFTVKDANGCTFTTPSQIIISEPTKLDLSTSKTDILCNGGTSIVTLTATGGTGIYQYSKDGISFQGSNIFSELIAGNYIFTVKDANNCTFSTPSQVTIAEPTKLDLSSSKTDILCNGGTSTVTSTATGGIGIYQYSKDGIAFQVSNIFSGLSAGNYTFTVKDANGCTFSTPSQIIISEPTQLDLSSTKTDILCNGGTSTVTLTATGGIGIYQYSKDGIAFQASNIFSGLSAGNYTLTVKDANGCVFSTPSQIIISEPTALPLSASKTDILCNGGTSTVTLIATGGSGVYQYSKDGITFQASNIFNNLTAGNYTFTVKDVNGCTFSTLSQIIISEPTALTLSSTKTDILCNGGTSKVTLTATGGTGVYLYSKDGITFQASNIFNNLTAGNYTFTVKDVNGCTFSMPNQINITEPTKLSISEIHQDINCFGSETGSINISISGGKLPYTFNWSNGATTEDLSNLKKGDYSVIVTDANGCNISKTIKLSEPISPLIITENHQNNICFGEKNGKINVQVSGGTAPYQYKWNTGETIPNLNNIESGTYELTVIDKNGCSQSIEVNITPLKLFKVIESITKILCYGEKGNIKLSLEGGQSPYQISWSNGKTGDYIDNLIAGNYTYTAKDIYGCSISKTVIIVQPQPIAAKINVKNTTCKYSPDGAVLLEVDGGTKPYQFIWNGKNRGENNTLINVNAGKYSVNIIDANNCSLQIVAEVLPGNCAPNADNDFYKTKEDTPITIITPGIIVNDADPDDDFIKISLSSAKDPVMQDGTVLNAKTTFNTVNGIVNLNDNGSFTYTPKKNFYGTENFVYKATDGDLSSNLAIVTIVVEAVNDPPKANNDFYLTNEDIPVTASVAPNDSDPENEKLTFTLVTPPINGKLTFNADGTFNYVPELNFNGVITFNYQVCDPEGLCDQAVATITISPVNDPPIALDDKFYLEKNKQISQTVINNDSDPDGDVLVFTAISQPKNGTLTFNTNGTFVYQPNVGFKGIDTFNYRTCDPFNLCDDALVTLIIQPIVTVNLTPATGIIKEGENIDITAVLTESLLEDVNVSLSFNGTATLNSDYKLTGDYNTINIPAGKTTTTQKFKISAILDDVKDDNESVNAIISNTDQSSYVLIGNGSVVAITDIYPEIKPLGPEENPDINPDPLVSPNGDGNGNETFIIYNISKYPNNEVIIFNRWGNEVYRTKGYDNKGNSFRGVANVGILTNSNKELVDGVYYYIIYTDENNKRKLNKGYLILKR</sequence>
<accession>A0A179DI80</accession>
<dbReference type="OrthoDB" id="1488276at2"/>
<evidence type="ECO:0000259" key="2">
    <source>
        <dbReference type="SMART" id="SM00089"/>
    </source>
</evidence>
<feature type="region of interest" description="Disordered" evidence="1">
    <location>
        <begin position="302"/>
        <end position="328"/>
    </location>
</feature>
<dbReference type="Gene3D" id="2.60.40.740">
    <property type="match status" value="4"/>
</dbReference>
<protein>
    <recommendedName>
        <fullName evidence="2">PKD/Chitinase domain-containing protein</fullName>
    </recommendedName>
</protein>
<dbReference type="NCBIfam" id="NF012211">
    <property type="entry name" value="tand_rpt_95"/>
    <property type="match status" value="3"/>
</dbReference>
<keyword evidence="4" id="KW-1185">Reference proteome</keyword>